<evidence type="ECO:0000259" key="8">
    <source>
        <dbReference type="Pfam" id="PF14821"/>
    </source>
</evidence>
<dbReference type="EMBL" id="JACIFD010000007">
    <property type="protein sequence ID" value="MBB4071572.1"/>
    <property type="molecule type" value="Genomic_DNA"/>
</dbReference>
<evidence type="ECO:0000256" key="1">
    <source>
        <dbReference type="ARBA" id="ARBA00001933"/>
    </source>
</evidence>
<dbReference type="InterPro" id="IPR029144">
    <property type="entry name" value="Thr_synth_N"/>
</dbReference>
<evidence type="ECO:0000313" key="9">
    <source>
        <dbReference type="EMBL" id="MBB4071572.1"/>
    </source>
</evidence>
<evidence type="ECO:0000256" key="6">
    <source>
        <dbReference type="PIRSR" id="PIRSR604450-51"/>
    </source>
</evidence>
<proteinExistence type="inferred from homology"/>
<evidence type="ECO:0000256" key="4">
    <source>
        <dbReference type="ARBA" id="ARBA00023239"/>
    </source>
</evidence>
<keyword evidence="3 6" id="KW-0663">Pyridoxal phosphate</keyword>
<dbReference type="Proteomes" id="UP000571183">
    <property type="component" value="Unassembled WGS sequence"/>
</dbReference>
<dbReference type="InterPro" id="IPR036052">
    <property type="entry name" value="TrpB-like_PALP_sf"/>
</dbReference>
<dbReference type="Pfam" id="PF00291">
    <property type="entry name" value="PALP"/>
    <property type="match status" value="1"/>
</dbReference>
<dbReference type="GO" id="GO:0009088">
    <property type="term" value="P:threonine biosynthetic process"/>
    <property type="evidence" value="ECO:0007669"/>
    <property type="project" value="UniProtKB-UniRule"/>
</dbReference>
<dbReference type="InterPro" id="IPR001926">
    <property type="entry name" value="TrpB-like_PALP"/>
</dbReference>
<sequence length="473" mass="51908">MQYISTRGGMDPASFSEILITGLAPDGGLTVPVEMPRLSHSTIESWRELSYPELAARVIALYWPEIPEADLLQLTRKAYGEQFDDARVVPVTELWPGFGLVGLSEGPTLAFKDMAMQFLGEAIPYVLAQTGGKLNIIGATSGDTGSAAEYAFRGKDRTSVIMLSPRGRMSDFQRAQMYSLTDANVHNVVIDGVFDDCQNLMKELNADLPFKAQHSLGAVNSVNLGRVAAQSVYYFWAWLRITDALPDTERQQQHVSFTVPSGNFGNVLSGYYAKRLGVPIAKLVIATNENNVLHELVTTGYYRPRSAADTFITSSPSMDISKASNLERLIYEMLGSDPEALKAAFQELDDTGQIDLTAQLAQLSTQFKIFSATSTHADRVATIKEVYDRTGVVIDPHTADGVKCALPHLTADTPMYVMETAKPQKFSETVTEALGFAAPLSQQMQHMLQLPQYTTELPVDSEKLREFVAANAL</sequence>
<organism evidence="9 10">
    <name type="scientific">Canibacter oris</name>
    <dbReference type="NCBI Taxonomy" id="1365628"/>
    <lineage>
        <taxon>Bacteria</taxon>
        <taxon>Bacillati</taxon>
        <taxon>Actinomycetota</taxon>
        <taxon>Actinomycetes</taxon>
        <taxon>Micrococcales</taxon>
        <taxon>Microbacteriaceae</taxon>
        <taxon>Canibacter</taxon>
    </lineage>
</organism>
<protein>
    <recommendedName>
        <fullName evidence="5">Threonine synthase</fullName>
        <ecNumber evidence="5">4.2.3.1</ecNumber>
    </recommendedName>
</protein>
<dbReference type="CDD" id="cd01560">
    <property type="entry name" value="Thr-synth_2"/>
    <property type="match status" value="1"/>
</dbReference>
<dbReference type="AlphaFoldDB" id="A0A840DJB0"/>
<dbReference type="EC" id="4.2.3.1" evidence="5"/>
<dbReference type="InterPro" id="IPR004450">
    <property type="entry name" value="Thr_synthase-like"/>
</dbReference>
<evidence type="ECO:0000256" key="3">
    <source>
        <dbReference type="ARBA" id="ARBA00022898"/>
    </source>
</evidence>
<evidence type="ECO:0000259" key="7">
    <source>
        <dbReference type="Pfam" id="PF00291"/>
    </source>
</evidence>
<dbReference type="InterPro" id="IPR037158">
    <property type="entry name" value="Thr_synth_N_sf"/>
</dbReference>
<dbReference type="RefSeq" id="WP_183304610.1">
    <property type="nucleotide sequence ID" value="NZ_JACIFD010000007.1"/>
</dbReference>
<dbReference type="NCBIfam" id="TIGR00260">
    <property type="entry name" value="thrC"/>
    <property type="match status" value="1"/>
</dbReference>
<reference evidence="9 10" key="1">
    <citation type="submission" date="2020-08" db="EMBL/GenBank/DDBJ databases">
        <title>Sequencing the genomes of 1000 actinobacteria strains.</title>
        <authorList>
            <person name="Klenk H.-P."/>
        </authorList>
    </citation>
    <scope>NUCLEOTIDE SEQUENCE [LARGE SCALE GENOMIC DNA]</scope>
    <source>
        <strain evidence="9 10">DSM 27064</strain>
    </source>
</reference>
<dbReference type="Pfam" id="PF24857">
    <property type="entry name" value="THR4_C"/>
    <property type="match status" value="1"/>
</dbReference>
<comment type="caution">
    <text evidence="9">The sequence shown here is derived from an EMBL/GenBank/DDBJ whole genome shotgun (WGS) entry which is preliminary data.</text>
</comment>
<feature type="modified residue" description="N6-(pyridoxal phosphate)lysine" evidence="6">
    <location>
        <position position="112"/>
    </location>
</feature>
<dbReference type="PANTHER" id="PTHR42690:SF1">
    <property type="entry name" value="THREONINE SYNTHASE-LIKE 2"/>
    <property type="match status" value="1"/>
</dbReference>
<evidence type="ECO:0000256" key="5">
    <source>
        <dbReference type="NCBIfam" id="TIGR00260"/>
    </source>
</evidence>
<name>A0A840DJB0_9MICO</name>
<evidence type="ECO:0000256" key="2">
    <source>
        <dbReference type="ARBA" id="ARBA00005517"/>
    </source>
</evidence>
<dbReference type="Gene3D" id="3.90.1380.10">
    <property type="entry name" value="Threonine synthase, N-terminal domain"/>
    <property type="match status" value="1"/>
</dbReference>
<dbReference type="PANTHER" id="PTHR42690">
    <property type="entry name" value="THREONINE SYNTHASE FAMILY MEMBER"/>
    <property type="match status" value="1"/>
</dbReference>
<feature type="domain" description="Threonine synthase N-terminal" evidence="8">
    <location>
        <begin position="2"/>
        <end position="79"/>
    </location>
</feature>
<comment type="similarity">
    <text evidence="2">Belongs to the threonine synthase family.</text>
</comment>
<dbReference type="SUPFAM" id="SSF53686">
    <property type="entry name" value="Tryptophan synthase beta subunit-like PLP-dependent enzymes"/>
    <property type="match status" value="1"/>
</dbReference>
<dbReference type="Pfam" id="PF14821">
    <property type="entry name" value="Thr_synth_N"/>
    <property type="match status" value="1"/>
</dbReference>
<dbReference type="Gene3D" id="3.40.50.1100">
    <property type="match status" value="2"/>
</dbReference>
<dbReference type="GO" id="GO:0004795">
    <property type="term" value="F:threonine synthase activity"/>
    <property type="evidence" value="ECO:0007669"/>
    <property type="project" value="UniProtKB-UniRule"/>
</dbReference>
<feature type="domain" description="Tryptophan synthase beta chain-like PALP" evidence="7">
    <location>
        <begin position="106"/>
        <end position="348"/>
    </location>
</feature>
<comment type="cofactor">
    <cofactor evidence="1 6">
        <name>pyridoxal 5'-phosphate</name>
        <dbReference type="ChEBI" id="CHEBI:597326"/>
    </cofactor>
</comment>
<dbReference type="InterPro" id="IPR051166">
    <property type="entry name" value="Threonine_Synthase"/>
</dbReference>
<evidence type="ECO:0000313" key="10">
    <source>
        <dbReference type="Proteomes" id="UP000571183"/>
    </source>
</evidence>
<gene>
    <name evidence="9" type="ORF">F5897_000880</name>
</gene>
<keyword evidence="4 9" id="KW-0456">Lyase</keyword>
<accession>A0A840DJB0</accession>
<keyword evidence="10" id="KW-1185">Reference proteome</keyword>